<gene>
    <name evidence="1" type="ORF">SAMN05216198_3350</name>
</gene>
<dbReference type="EMBL" id="LT629748">
    <property type="protein sequence ID" value="SDS99065.1"/>
    <property type="molecule type" value="Genomic_DNA"/>
</dbReference>
<dbReference type="AlphaFoldDB" id="A0A1H1WPQ4"/>
<protein>
    <submittedName>
        <fullName evidence="1">Uncharacterized protein</fullName>
    </submittedName>
</protein>
<keyword evidence="2" id="KW-1185">Reference proteome</keyword>
<accession>A0A1H1WPQ4</accession>
<dbReference type="STRING" id="797277.SAMN05216198_3350"/>
<evidence type="ECO:0000313" key="1">
    <source>
        <dbReference type="EMBL" id="SDS99065.1"/>
    </source>
</evidence>
<sequence length="110" mass="12190">MNDPTRADAILWTTSDETQCSLHEQKNNRTRLFPVPDPKVELTDAARKTEPDFKRTNRLLWADQETPAGDTGTFLHFSGLKGAAAPSVQIASNFAYATINHLLPSSSKFT</sequence>
<evidence type="ECO:0000313" key="2">
    <source>
        <dbReference type="Proteomes" id="UP000243426"/>
    </source>
</evidence>
<dbReference type="Proteomes" id="UP000243426">
    <property type="component" value="Chromosome I"/>
</dbReference>
<organism evidence="1 2">
    <name type="scientific">Halopseudomonas litoralis</name>
    <dbReference type="NCBI Taxonomy" id="797277"/>
    <lineage>
        <taxon>Bacteria</taxon>
        <taxon>Pseudomonadati</taxon>
        <taxon>Pseudomonadota</taxon>
        <taxon>Gammaproteobacteria</taxon>
        <taxon>Pseudomonadales</taxon>
        <taxon>Pseudomonadaceae</taxon>
        <taxon>Halopseudomonas</taxon>
    </lineage>
</organism>
<name>A0A1H1WPQ4_9GAMM</name>
<proteinExistence type="predicted"/>
<reference evidence="2" key="1">
    <citation type="submission" date="2016-10" db="EMBL/GenBank/DDBJ databases">
        <authorList>
            <person name="Varghese N."/>
            <person name="Submissions S."/>
        </authorList>
    </citation>
    <scope>NUCLEOTIDE SEQUENCE [LARGE SCALE GENOMIC DNA]</scope>
    <source>
        <strain evidence="2">2SM5</strain>
    </source>
</reference>